<evidence type="ECO:0000313" key="2">
    <source>
        <dbReference type="Proteomes" id="UP000823388"/>
    </source>
</evidence>
<name>A0A8T0UWX9_PANVG</name>
<organism evidence="1 2">
    <name type="scientific">Panicum virgatum</name>
    <name type="common">Blackwell switchgrass</name>
    <dbReference type="NCBI Taxonomy" id="38727"/>
    <lineage>
        <taxon>Eukaryota</taxon>
        <taxon>Viridiplantae</taxon>
        <taxon>Streptophyta</taxon>
        <taxon>Embryophyta</taxon>
        <taxon>Tracheophyta</taxon>
        <taxon>Spermatophyta</taxon>
        <taxon>Magnoliopsida</taxon>
        <taxon>Liliopsida</taxon>
        <taxon>Poales</taxon>
        <taxon>Poaceae</taxon>
        <taxon>PACMAD clade</taxon>
        <taxon>Panicoideae</taxon>
        <taxon>Panicodae</taxon>
        <taxon>Paniceae</taxon>
        <taxon>Panicinae</taxon>
        <taxon>Panicum</taxon>
        <taxon>Panicum sect. Hiantes</taxon>
    </lineage>
</organism>
<dbReference type="Proteomes" id="UP000823388">
    <property type="component" value="Chromosome 3K"/>
</dbReference>
<protein>
    <submittedName>
        <fullName evidence="1">Uncharacterized protein</fullName>
    </submittedName>
</protein>
<keyword evidence="2" id="KW-1185">Reference proteome</keyword>
<evidence type="ECO:0000313" key="1">
    <source>
        <dbReference type="EMBL" id="KAG2626757.1"/>
    </source>
</evidence>
<dbReference type="AlphaFoldDB" id="A0A8T0UWX9"/>
<comment type="caution">
    <text evidence="1">The sequence shown here is derived from an EMBL/GenBank/DDBJ whole genome shotgun (WGS) entry which is preliminary data.</text>
</comment>
<reference evidence="1" key="1">
    <citation type="submission" date="2020-05" db="EMBL/GenBank/DDBJ databases">
        <title>WGS assembly of Panicum virgatum.</title>
        <authorList>
            <person name="Lovell J.T."/>
            <person name="Jenkins J."/>
            <person name="Shu S."/>
            <person name="Juenger T.E."/>
            <person name="Schmutz J."/>
        </authorList>
    </citation>
    <scope>NUCLEOTIDE SEQUENCE</scope>
    <source>
        <strain evidence="1">AP13</strain>
    </source>
</reference>
<gene>
    <name evidence="1" type="ORF">PVAP13_3KG377083</name>
</gene>
<sequence length="91" mass="9647">MTRKLVDLIPRAPVLVPPKGGSGSGGGSAHGPFRWSNCRVGCVTDASTRPELPPSSSLSRPVVEGAAHAHTMGNQHACERCREYLNADKVR</sequence>
<accession>A0A8T0UWX9</accession>
<dbReference type="EMBL" id="CM029041">
    <property type="protein sequence ID" value="KAG2626757.1"/>
    <property type="molecule type" value="Genomic_DNA"/>
</dbReference>
<proteinExistence type="predicted"/>